<evidence type="ECO:0000256" key="5">
    <source>
        <dbReference type="ARBA" id="ARBA00022679"/>
    </source>
</evidence>
<dbReference type="EMBL" id="FMBA01000004">
    <property type="protein sequence ID" value="SCB80064.1"/>
    <property type="molecule type" value="Genomic_DNA"/>
</dbReference>
<dbReference type="Gene3D" id="3.90.550.10">
    <property type="entry name" value="Spore Coat Polysaccharide Biosynthesis Protein SpsA, Chain A"/>
    <property type="match status" value="1"/>
</dbReference>
<keyword evidence="8" id="KW-0448">Lipopolysaccharide biosynthesis</keyword>
<dbReference type="InterPro" id="IPR013645">
    <property type="entry name" value="Glyco_transf_8N"/>
</dbReference>
<comment type="pathway">
    <text evidence="2">Bacterial outer membrane biogenesis; LPS core biosynthesis.</text>
</comment>
<evidence type="ECO:0000256" key="7">
    <source>
        <dbReference type="ARBA" id="ARBA00022842"/>
    </source>
</evidence>
<name>A0A1C3ZCH2_9GAMM</name>
<dbReference type="InterPro" id="IPR029044">
    <property type="entry name" value="Nucleotide-diphossugar_trans"/>
</dbReference>
<comment type="similarity">
    <text evidence="3">Belongs to the glycosyltransferase 8 family.</text>
</comment>
<organism evidence="10 11">
    <name type="scientific">Gilliamella intestini</name>
    <dbReference type="NCBI Taxonomy" id="1798183"/>
    <lineage>
        <taxon>Bacteria</taxon>
        <taxon>Pseudomonadati</taxon>
        <taxon>Pseudomonadota</taxon>
        <taxon>Gammaproteobacteria</taxon>
        <taxon>Orbales</taxon>
        <taxon>Orbaceae</taxon>
        <taxon>Gilliamella</taxon>
    </lineage>
</organism>
<keyword evidence="4 10" id="KW-0328">Glycosyltransferase</keyword>
<evidence type="ECO:0000256" key="3">
    <source>
        <dbReference type="ARBA" id="ARBA00006351"/>
    </source>
</evidence>
<dbReference type="InterPro" id="IPR050748">
    <property type="entry name" value="Glycosyltrans_8_dom-fam"/>
</dbReference>
<dbReference type="PANTHER" id="PTHR13778">
    <property type="entry name" value="GLYCOSYLTRANSFERASE 8 DOMAIN-CONTAINING PROTEIN"/>
    <property type="match status" value="1"/>
</dbReference>
<dbReference type="Pfam" id="PF01501">
    <property type="entry name" value="Glyco_transf_8"/>
    <property type="match status" value="1"/>
</dbReference>
<dbReference type="GO" id="GO:0008918">
    <property type="term" value="F:lipopolysaccharide 3-alpha-galactosyltransferase activity"/>
    <property type="evidence" value="ECO:0007669"/>
    <property type="project" value="InterPro"/>
</dbReference>
<dbReference type="STRING" id="1798183.GA0061080_100424"/>
<gene>
    <name evidence="10" type="ORF">GA0061080_100424</name>
</gene>
<dbReference type="Proteomes" id="UP000199698">
    <property type="component" value="Unassembled WGS sequence"/>
</dbReference>
<dbReference type="Pfam" id="PF08437">
    <property type="entry name" value="Glyco_transf_8C"/>
    <property type="match status" value="1"/>
</dbReference>
<feature type="domain" description="Glycosyl transferase family 8 C-terminal" evidence="9">
    <location>
        <begin position="280"/>
        <end position="336"/>
    </location>
</feature>
<evidence type="ECO:0000256" key="2">
    <source>
        <dbReference type="ARBA" id="ARBA00004713"/>
    </source>
</evidence>
<dbReference type="OrthoDB" id="9807549at2"/>
<evidence type="ECO:0000313" key="11">
    <source>
        <dbReference type="Proteomes" id="UP000199698"/>
    </source>
</evidence>
<sequence length="339" mass="39506">MYFDANKIIKKMIIFGARNNNNVNQLNIAYGIDKNFFLGCTTSITSILLTNPSLCFNFHIFTNYINDDLEKKLEQLADDYGTTIIIYLVDDNGLSHLPTTKNWTIATYFRFIVADYFYGKIDKILYLDADIICKGSLKELCTLNFDNNIAYVVTEKDSIWWNKCATRLDEHKLSSGYFNAGFLLINLKKWQEFNVNSKALELLSDSNRSGKFTHLDQDVLNIILLEKVKYLDRKYNQQVSINYELKYKSNINCYSPISDETILIHYIGPTKPWHKWARDYKCSQYFIDAKSASPWKSTPLLSATTATQMRYCAKHKLHQKKLLRGFICYLIYCIKKIKV</sequence>
<evidence type="ECO:0000259" key="9">
    <source>
        <dbReference type="Pfam" id="PF08437"/>
    </source>
</evidence>
<evidence type="ECO:0000256" key="1">
    <source>
        <dbReference type="ARBA" id="ARBA00001946"/>
    </source>
</evidence>
<keyword evidence="5 10" id="KW-0808">Transferase</keyword>
<keyword evidence="7" id="KW-0460">Magnesium</keyword>
<evidence type="ECO:0000313" key="10">
    <source>
        <dbReference type="EMBL" id="SCB80064.1"/>
    </source>
</evidence>
<dbReference type="NCBIfam" id="NF011718">
    <property type="entry name" value="PRK15171.1"/>
    <property type="match status" value="1"/>
</dbReference>
<reference evidence="11" key="1">
    <citation type="submission" date="2016-08" db="EMBL/GenBank/DDBJ databases">
        <authorList>
            <person name="Varghese N."/>
            <person name="Submissions Spin"/>
        </authorList>
    </citation>
    <scope>NUCLEOTIDE SEQUENCE [LARGE SCALE GENOMIC DNA]</scope>
    <source>
        <strain evidence="11">R-53144</strain>
    </source>
</reference>
<comment type="cofactor">
    <cofactor evidence="1">
        <name>Mg(2+)</name>
        <dbReference type="ChEBI" id="CHEBI:18420"/>
    </cofactor>
</comment>
<keyword evidence="6" id="KW-0479">Metal-binding</keyword>
<dbReference type="RefSeq" id="WP_091119957.1">
    <property type="nucleotide sequence ID" value="NZ_FMBA01000004.1"/>
</dbReference>
<protein>
    <submittedName>
        <fullName evidence="10">UDP-D-galactose:(Glucosyl)LPS alpha-1,3-D-galactosyltransferase</fullName>
    </submittedName>
</protein>
<proteinExistence type="inferred from homology"/>
<dbReference type="InterPro" id="IPR002495">
    <property type="entry name" value="Glyco_trans_8"/>
</dbReference>
<evidence type="ECO:0000256" key="8">
    <source>
        <dbReference type="ARBA" id="ARBA00022985"/>
    </source>
</evidence>
<dbReference type="GO" id="GO:0046872">
    <property type="term" value="F:metal ion binding"/>
    <property type="evidence" value="ECO:0007669"/>
    <property type="project" value="UniProtKB-KW"/>
</dbReference>
<accession>A0A1C3ZCH2</accession>
<dbReference type="PANTHER" id="PTHR13778:SF47">
    <property type="entry name" value="LIPOPOLYSACCHARIDE 1,3-GALACTOSYLTRANSFERASE"/>
    <property type="match status" value="1"/>
</dbReference>
<evidence type="ECO:0000256" key="4">
    <source>
        <dbReference type="ARBA" id="ARBA00022676"/>
    </source>
</evidence>
<dbReference type="AlphaFoldDB" id="A0A1C3ZCH2"/>
<dbReference type="SUPFAM" id="SSF53448">
    <property type="entry name" value="Nucleotide-diphospho-sugar transferases"/>
    <property type="match status" value="1"/>
</dbReference>
<keyword evidence="11" id="KW-1185">Reference proteome</keyword>
<evidence type="ECO:0000256" key="6">
    <source>
        <dbReference type="ARBA" id="ARBA00022723"/>
    </source>
</evidence>
<dbReference type="CDD" id="cd04194">
    <property type="entry name" value="GT8_A4GalT_like"/>
    <property type="match status" value="1"/>
</dbReference>